<reference evidence="9 10" key="1">
    <citation type="submission" date="2020-10" db="EMBL/GenBank/DDBJ databases">
        <title>Bacillus sp. HD4P25, an endophyte from a halophyte.</title>
        <authorList>
            <person name="Sun J.-Q."/>
        </authorList>
    </citation>
    <scope>NUCLEOTIDE SEQUENCE [LARGE SCALE GENOMIC DNA]</scope>
    <source>
        <strain evidence="9 10">YIM 93174</strain>
    </source>
</reference>
<comment type="similarity">
    <text evidence="2">Belongs to the GSP F family.</text>
</comment>
<proteinExistence type="inferred from homology"/>
<dbReference type="InterPro" id="IPR003004">
    <property type="entry name" value="GspF/PilC"/>
</dbReference>
<keyword evidence="3" id="KW-1003">Cell membrane</keyword>
<evidence type="ECO:0000256" key="2">
    <source>
        <dbReference type="ARBA" id="ARBA00005745"/>
    </source>
</evidence>
<keyword evidence="5 7" id="KW-1133">Transmembrane helix</keyword>
<protein>
    <submittedName>
        <fullName evidence="9">Type II secretion system F family protein</fullName>
    </submittedName>
</protein>
<feature type="transmembrane region" description="Helical" evidence="7">
    <location>
        <begin position="163"/>
        <end position="183"/>
    </location>
</feature>
<evidence type="ECO:0000256" key="5">
    <source>
        <dbReference type="ARBA" id="ARBA00022989"/>
    </source>
</evidence>
<dbReference type="PANTHER" id="PTHR30012">
    <property type="entry name" value="GENERAL SECRETION PATHWAY PROTEIN"/>
    <property type="match status" value="1"/>
</dbReference>
<dbReference type="Pfam" id="PF00482">
    <property type="entry name" value="T2SSF"/>
    <property type="match status" value="2"/>
</dbReference>
<dbReference type="RefSeq" id="WP_193535424.1">
    <property type="nucleotide sequence ID" value="NZ_JADCLJ010000019.1"/>
</dbReference>
<dbReference type="NCBIfam" id="NF041012">
    <property type="entry name" value="T4P_ComGB"/>
    <property type="match status" value="1"/>
</dbReference>
<evidence type="ECO:0000256" key="1">
    <source>
        <dbReference type="ARBA" id="ARBA00004651"/>
    </source>
</evidence>
<evidence type="ECO:0000313" key="9">
    <source>
        <dbReference type="EMBL" id="MBE4907952.1"/>
    </source>
</evidence>
<dbReference type="PANTHER" id="PTHR30012:SF0">
    <property type="entry name" value="TYPE II SECRETION SYSTEM PROTEIN F-RELATED"/>
    <property type="match status" value="1"/>
</dbReference>
<keyword evidence="4 7" id="KW-0812">Transmembrane</keyword>
<feature type="domain" description="Type II secretion system protein GspF" evidence="8">
    <location>
        <begin position="213"/>
        <end position="335"/>
    </location>
</feature>
<organism evidence="9 10">
    <name type="scientific">Litchfieldia luteola</name>
    <dbReference type="NCBI Taxonomy" id="682179"/>
    <lineage>
        <taxon>Bacteria</taxon>
        <taxon>Bacillati</taxon>
        <taxon>Bacillota</taxon>
        <taxon>Bacilli</taxon>
        <taxon>Bacillales</taxon>
        <taxon>Bacillaceae</taxon>
        <taxon>Litchfieldia</taxon>
    </lineage>
</organism>
<sequence>MNRNKWKPDEQVVFLKRLGELLDHGYSLTQGIEFLQFQMREKCKSDLQNGLQKLKEGESFYSILTELKFHKDVLSYLFFSQKQGDISFALREGSSILSRRIEHTAKLRKMISYPLFLMFFVCCIVIVMMKVLLPQFLGLYDSMNLDTSFFIILLQNFTNIGKFVLYVVLAFIVTSILFFFLYFKRVSAIIQMKFIVKIPFINKWIRLLNSHFFSVQLSNLLKGGLSIYEAIKSFEEQQHSQFFKEEATLMKASLTSGERLDMIIHSRTYFDKELAQIIKHGQSHGNLDQELYHYSHYTLEQLDSKIASFLKISQPLLFGSIGLIIVSMYMAIMLPMFKLINSI</sequence>
<evidence type="ECO:0000256" key="6">
    <source>
        <dbReference type="ARBA" id="ARBA00023136"/>
    </source>
</evidence>
<dbReference type="InterPro" id="IPR018076">
    <property type="entry name" value="T2SS_GspF_dom"/>
</dbReference>
<comment type="caution">
    <text evidence="9">The sequence shown here is derived from an EMBL/GenBank/DDBJ whole genome shotgun (WGS) entry which is preliminary data.</text>
</comment>
<feature type="transmembrane region" description="Helical" evidence="7">
    <location>
        <begin position="316"/>
        <end position="337"/>
    </location>
</feature>
<evidence type="ECO:0000256" key="4">
    <source>
        <dbReference type="ARBA" id="ARBA00022692"/>
    </source>
</evidence>
<keyword evidence="10" id="KW-1185">Reference proteome</keyword>
<dbReference type="Gene3D" id="1.20.81.30">
    <property type="entry name" value="Type II secretion system (T2SS), domain F"/>
    <property type="match status" value="2"/>
</dbReference>
<name>A0ABR9QHI2_9BACI</name>
<evidence type="ECO:0000313" key="10">
    <source>
        <dbReference type="Proteomes" id="UP001516662"/>
    </source>
</evidence>
<feature type="domain" description="Type II secretion system protein GspF" evidence="8">
    <location>
        <begin position="14"/>
        <end position="134"/>
    </location>
</feature>
<accession>A0ABR9QHI2</accession>
<evidence type="ECO:0000256" key="7">
    <source>
        <dbReference type="SAM" id="Phobius"/>
    </source>
</evidence>
<gene>
    <name evidence="9" type="ORF">IMZ08_07790</name>
</gene>
<evidence type="ECO:0000256" key="3">
    <source>
        <dbReference type="ARBA" id="ARBA00022475"/>
    </source>
</evidence>
<dbReference type="Proteomes" id="UP001516662">
    <property type="component" value="Unassembled WGS sequence"/>
</dbReference>
<dbReference type="InterPro" id="IPR047692">
    <property type="entry name" value="T4P_ComGB"/>
</dbReference>
<feature type="transmembrane region" description="Helical" evidence="7">
    <location>
        <begin position="110"/>
        <end position="133"/>
    </location>
</feature>
<comment type="subcellular location">
    <subcellularLocation>
        <location evidence="1">Cell membrane</location>
        <topology evidence="1">Multi-pass membrane protein</topology>
    </subcellularLocation>
</comment>
<dbReference type="EMBL" id="JADCLJ010000019">
    <property type="protein sequence ID" value="MBE4907952.1"/>
    <property type="molecule type" value="Genomic_DNA"/>
</dbReference>
<dbReference type="InterPro" id="IPR042094">
    <property type="entry name" value="T2SS_GspF_sf"/>
</dbReference>
<dbReference type="PRINTS" id="PR00812">
    <property type="entry name" value="BCTERIALGSPF"/>
</dbReference>
<evidence type="ECO:0000259" key="8">
    <source>
        <dbReference type="Pfam" id="PF00482"/>
    </source>
</evidence>
<keyword evidence="6 7" id="KW-0472">Membrane</keyword>